<dbReference type="OrthoDB" id="1908649at2759"/>
<dbReference type="EMBL" id="PQIB02000003">
    <property type="protein sequence ID" value="RLN28245.1"/>
    <property type="molecule type" value="Genomic_DNA"/>
</dbReference>
<evidence type="ECO:0000313" key="2">
    <source>
        <dbReference type="EMBL" id="RLN28245.1"/>
    </source>
</evidence>
<feature type="transmembrane region" description="Helical" evidence="1">
    <location>
        <begin position="31"/>
        <end position="58"/>
    </location>
</feature>
<keyword evidence="1" id="KW-0812">Transmembrane</keyword>
<name>A0A3L6SXG0_PANMI</name>
<proteinExistence type="predicted"/>
<reference evidence="3" key="1">
    <citation type="journal article" date="2019" name="Nat. Commun.">
        <title>The genome of broomcorn millet.</title>
        <authorList>
            <person name="Zou C."/>
            <person name="Miki D."/>
            <person name="Li D."/>
            <person name="Tang Q."/>
            <person name="Xiao L."/>
            <person name="Rajput S."/>
            <person name="Deng P."/>
            <person name="Jia W."/>
            <person name="Huang R."/>
            <person name="Zhang M."/>
            <person name="Sun Y."/>
            <person name="Hu J."/>
            <person name="Fu X."/>
            <person name="Schnable P.S."/>
            <person name="Li F."/>
            <person name="Zhang H."/>
            <person name="Feng B."/>
            <person name="Zhu X."/>
            <person name="Liu R."/>
            <person name="Schnable J.C."/>
            <person name="Zhu J.-K."/>
            <person name="Zhang H."/>
        </authorList>
    </citation>
    <scope>NUCLEOTIDE SEQUENCE [LARGE SCALE GENOMIC DNA]</scope>
</reference>
<comment type="caution">
    <text evidence="2">The sequence shown here is derived from an EMBL/GenBank/DDBJ whole genome shotgun (WGS) entry which is preliminary data.</text>
</comment>
<evidence type="ECO:0000313" key="3">
    <source>
        <dbReference type="Proteomes" id="UP000275267"/>
    </source>
</evidence>
<keyword evidence="3" id="KW-1185">Reference proteome</keyword>
<keyword evidence="1" id="KW-1133">Transmembrane helix</keyword>
<dbReference type="AlphaFoldDB" id="A0A3L6SXG0"/>
<dbReference type="Proteomes" id="UP000275267">
    <property type="component" value="Unassembled WGS sequence"/>
</dbReference>
<evidence type="ECO:0000256" key="1">
    <source>
        <dbReference type="SAM" id="Phobius"/>
    </source>
</evidence>
<accession>A0A3L6SXG0</accession>
<sequence length="82" mass="8812">MECEPEELQFLGAAGVYSASAQVLRGPHRLLFARIVTAFVLPLSALFLLGLAISHALFRHIEADGGSRLADFSSLKAQTKSV</sequence>
<protein>
    <submittedName>
        <fullName evidence="2">Uncharacterized protein</fullName>
    </submittedName>
</protein>
<gene>
    <name evidence="2" type="ORF">C2845_PM05G32500</name>
</gene>
<organism evidence="2 3">
    <name type="scientific">Panicum miliaceum</name>
    <name type="common">Proso millet</name>
    <name type="synonym">Broomcorn millet</name>
    <dbReference type="NCBI Taxonomy" id="4540"/>
    <lineage>
        <taxon>Eukaryota</taxon>
        <taxon>Viridiplantae</taxon>
        <taxon>Streptophyta</taxon>
        <taxon>Embryophyta</taxon>
        <taxon>Tracheophyta</taxon>
        <taxon>Spermatophyta</taxon>
        <taxon>Magnoliopsida</taxon>
        <taxon>Liliopsida</taxon>
        <taxon>Poales</taxon>
        <taxon>Poaceae</taxon>
        <taxon>PACMAD clade</taxon>
        <taxon>Panicoideae</taxon>
        <taxon>Panicodae</taxon>
        <taxon>Paniceae</taxon>
        <taxon>Panicinae</taxon>
        <taxon>Panicum</taxon>
        <taxon>Panicum sect. Panicum</taxon>
    </lineage>
</organism>
<keyword evidence="1" id="KW-0472">Membrane</keyword>